<feature type="region of interest" description="Disordered" evidence="2">
    <location>
        <begin position="164"/>
        <end position="187"/>
    </location>
</feature>
<gene>
    <name evidence="4" type="ORF">VSX56_05710</name>
</gene>
<comment type="caution">
    <text evidence="4">The sequence shown here is derived from an EMBL/GenBank/DDBJ whole genome shotgun (WGS) entry which is preliminary data.</text>
</comment>
<evidence type="ECO:0000256" key="1">
    <source>
        <dbReference type="ARBA" id="ARBA00022723"/>
    </source>
</evidence>
<evidence type="ECO:0000313" key="4">
    <source>
        <dbReference type="EMBL" id="MER5171269.1"/>
    </source>
</evidence>
<proteinExistence type="predicted"/>
<dbReference type="RefSeq" id="WP_339115048.1">
    <property type="nucleotide sequence ID" value="NZ_JAYWLC010000003.1"/>
</dbReference>
<dbReference type="Proteomes" id="UP001438953">
    <property type="component" value="Unassembled WGS sequence"/>
</dbReference>
<keyword evidence="1" id="KW-0479">Metal-binding</keyword>
<dbReference type="EMBL" id="JAYWLC010000003">
    <property type="protein sequence ID" value="MER5171269.1"/>
    <property type="molecule type" value="Genomic_DNA"/>
</dbReference>
<feature type="domain" description="VOC" evidence="3">
    <location>
        <begin position="13"/>
        <end position="161"/>
    </location>
</feature>
<evidence type="ECO:0000256" key="2">
    <source>
        <dbReference type="SAM" id="MobiDB-lite"/>
    </source>
</evidence>
<dbReference type="Pfam" id="PF13669">
    <property type="entry name" value="Glyoxalase_4"/>
    <property type="match status" value="1"/>
</dbReference>
<dbReference type="PROSITE" id="PS51819">
    <property type="entry name" value="VOC"/>
    <property type="match status" value="1"/>
</dbReference>
<keyword evidence="5" id="KW-1185">Reference proteome</keyword>
<protein>
    <submittedName>
        <fullName evidence="4">VOC family protein</fullName>
    </submittedName>
</protein>
<evidence type="ECO:0000313" key="5">
    <source>
        <dbReference type="Proteomes" id="UP001438953"/>
    </source>
</evidence>
<dbReference type="SUPFAM" id="SSF54593">
    <property type="entry name" value="Glyoxalase/Bleomycin resistance protein/Dihydroxybiphenyl dioxygenase"/>
    <property type="match status" value="1"/>
</dbReference>
<dbReference type="PANTHER" id="PTHR43048:SF6">
    <property type="entry name" value="BLR8189 PROTEIN"/>
    <property type="match status" value="1"/>
</dbReference>
<dbReference type="InterPro" id="IPR051785">
    <property type="entry name" value="MMCE/EMCE_epimerase"/>
</dbReference>
<evidence type="ECO:0000259" key="3">
    <source>
        <dbReference type="PROSITE" id="PS51819"/>
    </source>
</evidence>
<dbReference type="InterPro" id="IPR037523">
    <property type="entry name" value="VOC_core"/>
</dbReference>
<feature type="compositionally biased region" description="Basic and acidic residues" evidence="2">
    <location>
        <begin position="176"/>
        <end position="187"/>
    </location>
</feature>
<reference evidence="4 5" key="1">
    <citation type="submission" date="2024-06" db="EMBL/GenBank/DDBJ databases">
        <title>Thioclava kandeliae sp. nov. from a rhizosphere soil sample of Kandelia candel in a mangrove.</title>
        <authorList>
            <person name="Mu T."/>
        </authorList>
    </citation>
    <scope>NUCLEOTIDE SEQUENCE [LARGE SCALE GENOMIC DNA]</scope>
    <source>
        <strain evidence="4 5">CPCC 100088</strain>
    </source>
</reference>
<accession>A0ABV1SFG9</accession>
<dbReference type="Gene3D" id="3.10.180.10">
    <property type="entry name" value="2,3-Dihydroxybiphenyl 1,2-Dioxygenase, domain 1"/>
    <property type="match status" value="1"/>
</dbReference>
<dbReference type="InterPro" id="IPR029068">
    <property type="entry name" value="Glyas_Bleomycin-R_OHBP_Dase"/>
</dbReference>
<dbReference type="PANTHER" id="PTHR43048">
    <property type="entry name" value="METHYLMALONYL-COA EPIMERASE"/>
    <property type="match status" value="1"/>
</dbReference>
<sequence>MSTPSPRQANFRGIEHVGITVPDHAEAVKFFEDVFGAEVMFSLTDKSRDPLPASALGPKNGLRSGRKIVAVSTMRFGNGANMEIFEIDQPDDQPRDNIANLGINHISVTVDDIDAASDAFAKAGGELLEGPYDLSDQEEGRGNRGRFGFTPWGMLIEFEQLPAPMSYDNPQASERLIPDPRKATEEV</sequence>
<name>A0ABV1SFG9_9RHOB</name>
<organism evidence="4 5">
    <name type="scientific">Thioclava kandeliae</name>
    <dbReference type="NCBI Taxonomy" id="3070818"/>
    <lineage>
        <taxon>Bacteria</taxon>
        <taxon>Pseudomonadati</taxon>
        <taxon>Pseudomonadota</taxon>
        <taxon>Alphaproteobacteria</taxon>
        <taxon>Rhodobacterales</taxon>
        <taxon>Paracoccaceae</taxon>
        <taxon>Thioclava</taxon>
    </lineage>
</organism>